<feature type="domain" description="HTH iclR-type" evidence="2">
    <location>
        <begin position="14"/>
        <end position="56"/>
    </location>
</feature>
<keyword evidence="4" id="KW-1185">Reference proteome</keyword>
<dbReference type="PANTHER" id="PTHR18964">
    <property type="entry name" value="ROK (REPRESSOR, ORF, KINASE) FAMILY"/>
    <property type="match status" value="1"/>
</dbReference>
<dbReference type="PANTHER" id="PTHR18964:SF173">
    <property type="entry name" value="GLUCOKINASE"/>
    <property type="match status" value="1"/>
</dbReference>
<dbReference type="EMBL" id="JAPDOD010000013">
    <property type="protein sequence ID" value="MDA0161621.1"/>
    <property type="molecule type" value="Genomic_DNA"/>
</dbReference>
<dbReference type="InterPro" id="IPR011991">
    <property type="entry name" value="ArsR-like_HTH"/>
</dbReference>
<dbReference type="AlphaFoldDB" id="A0A9X3MTM0"/>
<dbReference type="RefSeq" id="WP_270040837.1">
    <property type="nucleotide sequence ID" value="NZ_JAPDOD010000013.1"/>
</dbReference>
<dbReference type="SUPFAM" id="SSF46785">
    <property type="entry name" value="Winged helix' DNA-binding domain"/>
    <property type="match status" value="1"/>
</dbReference>
<evidence type="ECO:0000259" key="2">
    <source>
        <dbReference type="Pfam" id="PF09339"/>
    </source>
</evidence>
<dbReference type="InterPro" id="IPR036388">
    <property type="entry name" value="WH-like_DNA-bd_sf"/>
</dbReference>
<dbReference type="CDD" id="cd00090">
    <property type="entry name" value="HTH_ARSR"/>
    <property type="match status" value="1"/>
</dbReference>
<dbReference type="InterPro" id="IPR000600">
    <property type="entry name" value="ROK"/>
</dbReference>
<dbReference type="Gene3D" id="3.30.420.40">
    <property type="match status" value="2"/>
</dbReference>
<organism evidence="3 4">
    <name type="scientific">Solirubrobacter ginsenosidimutans</name>
    <dbReference type="NCBI Taxonomy" id="490573"/>
    <lineage>
        <taxon>Bacteria</taxon>
        <taxon>Bacillati</taxon>
        <taxon>Actinomycetota</taxon>
        <taxon>Thermoleophilia</taxon>
        <taxon>Solirubrobacterales</taxon>
        <taxon>Solirubrobacteraceae</taxon>
        <taxon>Solirubrobacter</taxon>
    </lineage>
</organism>
<dbReference type="InterPro" id="IPR036390">
    <property type="entry name" value="WH_DNA-bd_sf"/>
</dbReference>
<dbReference type="InterPro" id="IPR043129">
    <property type="entry name" value="ATPase_NBD"/>
</dbReference>
<evidence type="ECO:0000313" key="3">
    <source>
        <dbReference type="EMBL" id="MDA0161621.1"/>
    </source>
</evidence>
<comment type="caution">
    <text evidence="3">The sequence shown here is derived from an EMBL/GenBank/DDBJ whole genome shotgun (WGS) entry which is preliminary data.</text>
</comment>
<evidence type="ECO:0000256" key="1">
    <source>
        <dbReference type="ARBA" id="ARBA00006479"/>
    </source>
</evidence>
<comment type="similarity">
    <text evidence="1">Belongs to the ROK (NagC/XylR) family.</text>
</comment>
<name>A0A9X3MTM0_9ACTN</name>
<protein>
    <submittedName>
        <fullName evidence="3">ROK family protein</fullName>
    </submittedName>
</protein>
<dbReference type="InterPro" id="IPR005471">
    <property type="entry name" value="Tscrpt_reg_IclR_N"/>
</dbReference>
<evidence type="ECO:0000313" key="4">
    <source>
        <dbReference type="Proteomes" id="UP001149140"/>
    </source>
</evidence>
<sequence length="392" mass="40303">MSHRDTDPLAGTETILRLIRDGEGTVTRAELMEQTGLARSTVGLRLAELIAQGLVSEARGTTSTGGRPPQMLVFNAAAGVVLAVDAGASRVALAISDLNGEILAERSEVRDIDIGPRDTLRWVCEGLDALLAEVGRSHADVRCVGVGLPGSVDFSTGRPVSPLLMPGWDGFPVADTLRSHFGVDVLVDGDANVMALGEARQLGVAEHLVVVKAGTGVGLGYVSGGVVQRGAKGCAGEIGHIRAPSSDDIHCRCGKYGCLEAVAGGAAMAERLTAAGIPCSGAGEVAALTRAGVPEAIAIVRQAGHAMGFVLSTVVNVLNPARLVVAGDLANAHDFLMSALRETVYRESNTLATVDLEITRARTGVRAGLIGTVTMGLEHALTPDAISAFARG</sequence>
<gene>
    <name evidence="3" type="ORF">OM076_15190</name>
</gene>
<dbReference type="Proteomes" id="UP001149140">
    <property type="component" value="Unassembled WGS sequence"/>
</dbReference>
<dbReference type="Pfam" id="PF09339">
    <property type="entry name" value="HTH_IclR"/>
    <property type="match status" value="1"/>
</dbReference>
<dbReference type="SUPFAM" id="SSF53067">
    <property type="entry name" value="Actin-like ATPase domain"/>
    <property type="match status" value="1"/>
</dbReference>
<dbReference type="Gene3D" id="1.10.10.10">
    <property type="entry name" value="Winged helix-like DNA-binding domain superfamily/Winged helix DNA-binding domain"/>
    <property type="match status" value="1"/>
</dbReference>
<reference evidence="3" key="1">
    <citation type="submission" date="2022-10" db="EMBL/GenBank/DDBJ databases">
        <title>The WGS of Solirubrobacter ginsenosidimutans DSM 21036.</title>
        <authorList>
            <person name="Jiang Z."/>
        </authorList>
    </citation>
    <scope>NUCLEOTIDE SEQUENCE</scope>
    <source>
        <strain evidence="3">DSM 21036</strain>
    </source>
</reference>
<proteinExistence type="inferred from homology"/>
<dbReference type="Pfam" id="PF00480">
    <property type="entry name" value="ROK"/>
    <property type="match status" value="1"/>
</dbReference>
<accession>A0A9X3MTM0</accession>